<proteinExistence type="inferred from homology"/>
<evidence type="ECO:0000256" key="1">
    <source>
        <dbReference type="ARBA" id="ARBA00004141"/>
    </source>
</evidence>
<feature type="domain" description="Fatty acid desaturase" evidence="9">
    <location>
        <begin position="204"/>
        <end position="468"/>
    </location>
</feature>
<dbReference type="PANTHER" id="PTHR19353:SF88">
    <property type="entry name" value="DELTA(5) FATTY ACID DESATURASE FAT-4"/>
    <property type="match status" value="1"/>
</dbReference>
<dbReference type="Pfam" id="PF00487">
    <property type="entry name" value="FA_desaturase"/>
    <property type="match status" value="1"/>
</dbReference>
<accession>A0A0K0EL94</accession>
<comment type="similarity">
    <text evidence="2">Belongs to the fatty acid desaturase type 1 family.</text>
</comment>
<name>A0A0K0EL94_STRER</name>
<organism evidence="10">
    <name type="scientific">Strongyloides stercoralis</name>
    <name type="common">Threadworm</name>
    <dbReference type="NCBI Taxonomy" id="6248"/>
    <lineage>
        <taxon>Eukaryota</taxon>
        <taxon>Metazoa</taxon>
        <taxon>Ecdysozoa</taxon>
        <taxon>Nematoda</taxon>
        <taxon>Chromadorea</taxon>
        <taxon>Rhabditida</taxon>
        <taxon>Tylenchina</taxon>
        <taxon>Panagrolaimomorpha</taxon>
        <taxon>Strongyloidoidea</taxon>
        <taxon>Strongyloididae</taxon>
        <taxon>Strongyloides</taxon>
    </lineage>
</organism>
<evidence type="ECO:0000256" key="8">
    <source>
        <dbReference type="SAM" id="Phobius"/>
    </source>
</evidence>
<dbReference type="InterPro" id="IPR005804">
    <property type="entry name" value="FA_desaturase_dom"/>
</dbReference>
<dbReference type="InterPro" id="IPR036400">
    <property type="entry name" value="Cyt_B5-like_heme/steroid_sf"/>
</dbReference>
<comment type="subcellular location">
    <subcellularLocation>
        <location evidence="1">Membrane</location>
        <topology evidence="1">Multi-pass membrane protein</topology>
    </subcellularLocation>
</comment>
<dbReference type="PIRSF" id="PIRSF015921">
    <property type="entry name" value="FA_sphinglp_des"/>
    <property type="match status" value="1"/>
</dbReference>
<dbReference type="Gene3D" id="3.10.120.10">
    <property type="entry name" value="Cytochrome b5-like heme/steroid binding domain"/>
    <property type="match status" value="1"/>
</dbReference>
<keyword evidence="5" id="KW-0560">Oxidoreductase</keyword>
<evidence type="ECO:0000256" key="4">
    <source>
        <dbReference type="ARBA" id="ARBA00022989"/>
    </source>
</evidence>
<evidence type="ECO:0000256" key="2">
    <source>
        <dbReference type="ARBA" id="ARBA00009295"/>
    </source>
</evidence>
<dbReference type="InterPro" id="IPR012171">
    <property type="entry name" value="Fatty_acid_desaturase"/>
</dbReference>
<dbReference type="STRING" id="6248.A0A0K0EL94"/>
<evidence type="ECO:0000256" key="5">
    <source>
        <dbReference type="ARBA" id="ARBA00023002"/>
    </source>
</evidence>
<reference evidence="10" key="1">
    <citation type="submission" date="2015-08" db="UniProtKB">
        <authorList>
            <consortium name="WormBaseParasite"/>
        </authorList>
    </citation>
    <scope>IDENTIFICATION</scope>
</reference>
<dbReference type="GO" id="GO:0016020">
    <property type="term" value="C:membrane"/>
    <property type="evidence" value="ECO:0007669"/>
    <property type="project" value="UniProtKB-SubCell"/>
</dbReference>
<evidence type="ECO:0000256" key="6">
    <source>
        <dbReference type="ARBA" id="ARBA00023098"/>
    </source>
</evidence>
<dbReference type="SUPFAM" id="SSF55856">
    <property type="entry name" value="Cytochrome b5-like heme/steroid binding domain"/>
    <property type="match status" value="1"/>
</dbReference>
<evidence type="ECO:0000256" key="7">
    <source>
        <dbReference type="ARBA" id="ARBA00023136"/>
    </source>
</evidence>
<protein>
    <submittedName>
        <fullName evidence="10">FA_desaturase domain-containing protein</fullName>
    </submittedName>
</protein>
<evidence type="ECO:0000256" key="3">
    <source>
        <dbReference type="ARBA" id="ARBA00022692"/>
    </source>
</evidence>
<keyword evidence="6" id="KW-0443">Lipid metabolism</keyword>
<evidence type="ECO:0000313" key="10">
    <source>
        <dbReference type="WBParaSite" id="SSTP_0001023700.1"/>
    </source>
</evidence>
<dbReference type="WBParaSite" id="SSTP_0001023700.1">
    <property type="protein sequence ID" value="SSTP_0001023700.1"/>
    <property type="gene ID" value="SSTP_0001023700"/>
</dbReference>
<keyword evidence="4 8" id="KW-1133">Transmembrane helix</keyword>
<feature type="transmembrane region" description="Helical" evidence="8">
    <location>
        <begin position="342"/>
        <end position="362"/>
    </location>
</feature>
<evidence type="ECO:0000259" key="9">
    <source>
        <dbReference type="Pfam" id="PF00487"/>
    </source>
</evidence>
<dbReference type="CDD" id="cd03506">
    <property type="entry name" value="Delta6-FADS-like"/>
    <property type="match status" value="1"/>
</dbReference>
<keyword evidence="7 8" id="KW-0472">Membrane</keyword>
<dbReference type="PANTHER" id="PTHR19353">
    <property type="entry name" value="FATTY ACID DESATURASE 2"/>
    <property type="match status" value="1"/>
</dbReference>
<sequence>MFVDEKLLLTYKEIFLLIRKNTVFMITKYKVFSNLILKLKSQYNNTLEIINRNMVLRTLDKSDFRIKIDGKWLLITTSVLENHPGGSAILAYKNKDASTVFHTFHGGSKIAYKQLEDLKKNYLVDGPEEEPEAILTYLDKINIGEFNLTEDKCNEINKNFNRFRMDVRRAGYFEASNIFFIRKFFESIGIILISYFLQYNEWYILSALCMGLAWQQLGWMIHDYTHNQHFKNHWYNDISSYIVGNFLQGFSSGGWKEQHNVHHVATNVVGRDGDLDLLPFWATVASDLKIIDLTHWTALLLPYQHIYWAIGLPFLRLSWLVQSFQFVISMSNHFYKCNREKAIYEQIGLLGHWTMTLVQLYYLPNWEIRIMFFIVSQIFGGFLLAHVVTYNHYSTDKFNYGDRILETYACLQLYTTRNMRPGIFIDWLWGGLNYQIEHHLFPTMPRHNLSKVMPLVKKFCKDNDLPYMVDDYYTGWVKEIEQMRNVAVVAKKMLKKVV</sequence>
<dbReference type="GO" id="GO:0006629">
    <property type="term" value="P:lipid metabolic process"/>
    <property type="evidence" value="ECO:0007669"/>
    <property type="project" value="UniProtKB-KW"/>
</dbReference>
<feature type="transmembrane region" description="Helical" evidence="8">
    <location>
        <begin position="368"/>
        <end position="388"/>
    </location>
</feature>
<keyword evidence="3 8" id="KW-0812">Transmembrane</keyword>
<dbReference type="GO" id="GO:0016717">
    <property type="term" value="F:oxidoreductase activity, acting on paired donors, with oxidation of a pair of donors resulting in the reduction of molecular oxygen to two molecules of water"/>
    <property type="evidence" value="ECO:0007669"/>
    <property type="project" value="TreeGrafter"/>
</dbReference>
<dbReference type="AlphaFoldDB" id="A0A0K0EL94"/>